<gene>
    <name evidence="5" type="ORF">CPLU01_14017</name>
</gene>
<dbReference type="InterPro" id="IPR003593">
    <property type="entry name" value="AAA+_ATPase"/>
</dbReference>
<evidence type="ECO:0000256" key="1">
    <source>
        <dbReference type="ARBA" id="ARBA00010378"/>
    </source>
</evidence>
<comment type="caution">
    <text evidence="5">The sequence shown here is derived from an EMBL/GenBank/DDBJ whole genome shotgun (WGS) entry which is preliminary data.</text>
</comment>
<dbReference type="InterPro" id="IPR000641">
    <property type="entry name" value="CbxX/CfxQ"/>
</dbReference>
<dbReference type="Pfam" id="PF00004">
    <property type="entry name" value="AAA"/>
    <property type="match status" value="2"/>
</dbReference>
<dbReference type="PRINTS" id="PR00819">
    <property type="entry name" value="CBXCFQXSUPER"/>
</dbReference>
<comment type="similarity">
    <text evidence="1">Belongs to the CbxX/CfxQ family.</text>
</comment>
<feature type="domain" description="AAA+ ATPase" evidence="4">
    <location>
        <begin position="61"/>
        <end position="200"/>
    </location>
</feature>
<evidence type="ECO:0000256" key="3">
    <source>
        <dbReference type="ARBA" id="ARBA00022840"/>
    </source>
</evidence>
<keyword evidence="2" id="KW-0547">Nucleotide-binding</keyword>
<protein>
    <submittedName>
        <fullName evidence="5">Stage V sporulation protein K</fullName>
    </submittedName>
</protein>
<reference evidence="5" key="1">
    <citation type="journal article" date="2020" name="Phytopathology">
        <title>Genome Sequence Resources of Colletotrichum truncatum, C. plurivorum, C. musicola, and C. sojae: Four Species Pathogenic to Soybean (Glycine max).</title>
        <authorList>
            <person name="Rogerio F."/>
            <person name="Boufleur T.R."/>
            <person name="Ciampi-Guillardi M."/>
            <person name="Sukno S.A."/>
            <person name="Thon M.R."/>
            <person name="Massola Junior N.S."/>
            <person name="Baroncelli R."/>
        </authorList>
    </citation>
    <scope>NUCLEOTIDE SEQUENCE</scope>
    <source>
        <strain evidence="5">LFN00145</strain>
    </source>
</reference>
<dbReference type="PANTHER" id="PTHR43392">
    <property type="entry name" value="AAA-TYPE ATPASE FAMILY PROTEIN / ANKYRIN REPEAT FAMILY PROTEIN"/>
    <property type="match status" value="1"/>
</dbReference>
<dbReference type="Proteomes" id="UP000654918">
    <property type="component" value="Unassembled WGS sequence"/>
</dbReference>
<dbReference type="GO" id="GO:0005524">
    <property type="term" value="F:ATP binding"/>
    <property type="evidence" value="ECO:0007669"/>
    <property type="project" value="UniProtKB-KW"/>
</dbReference>
<keyword evidence="3" id="KW-0067">ATP-binding</keyword>
<dbReference type="AlphaFoldDB" id="A0A8H6N1E6"/>
<dbReference type="SMART" id="SM00382">
    <property type="entry name" value="AAA"/>
    <property type="match status" value="1"/>
</dbReference>
<accession>A0A8H6N1E6</accession>
<evidence type="ECO:0000256" key="2">
    <source>
        <dbReference type="ARBA" id="ARBA00022741"/>
    </source>
</evidence>
<evidence type="ECO:0000313" key="5">
    <source>
        <dbReference type="EMBL" id="KAF6815870.1"/>
    </source>
</evidence>
<dbReference type="PANTHER" id="PTHR43392:SF2">
    <property type="entry name" value="AAA-TYPE ATPASE FAMILY PROTEIN _ ANKYRIN REPEAT FAMILY PROTEIN"/>
    <property type="match status" value="1"/>
</dbReference>
<evidence type="ECO:0000259" key="4">
    <source>
        <dbReference type="SMART" id="SM00382"/>
    </source>
</evidence>
<dbReference type="Gene3D" id="3.40.50.300">
    <property type="entry name" value="P-loop containing nucleotide triphosphate hydrolases"/>
    <property type="match status" value="2"/>
</dbReference>
<dbReference type="EMBL" id="WIGO01000348">
    <property type="protein sequence ID" value="KAF6815870.1"/>
    <property type="molecule type" value="Genomic_DNA"/>
</dbReference>
<dbReference type="InterPro" id="IPR027417">
    <property type="entry name" value="P-loop_NTPase"/>
</dbReference>
<name>A0A8H6N1E6_9PEZI</name>
<evidence type="ECO:0000313" key="6">
    <source>
        <dbReference type="Proteomes" id="UP000654918"/>
    </source>
</evidence>
<dbReference type="GO" id="GO:0016887">
    <property type="term" value="F:ATP hydrolysis activity"/>
    <property type="evidence" value="ECO:0007669"/>
    <property type="project" value="InterPro"/>
</dbReference>
<sequence length="391" mass="43322">MLTREDILGPQPPAFRDGNASYAQLQRLSGLSRVKDEVEELIDLVKANQDLERRGEKPEGRYLNRLFLGPPGTGKTTVAKLYGRIVADPGLVSRRDVVFAQISDLIHNHVEKTEQNTAELLERAQGKVLIIDDAHILGLRDPDNKDDLRGQIAGTIVSKVSGSPDEDRCVILVGYKEAVEDVLRTSDPGFQGRFPIEDALVFDGYSKDELLDIMESRLRRDGFEATGNGRNAAKKVLARMRGRPNFGNAAETSVHFDPEHTKQAKAKGNVEAIFEGFVGYEKIIKQFQGYHNMTLGMRKHNVDPRPHTPWAFVFKGPPGTGKTSTAKKIGRIYYDMGFLSTDEVVACSVTDMIGQYKGHTGPKVLGLLDKAIGKVLFVDEAYRLAHDGESF</sequence>
<organism evidence="5 6">
    <name type="scientific">Colletotrichum plurivorum</name>
    <dbReference type="NCBI Taxonomy" id="2175906"/>
    <lineage>
        <taxon>Eukaryota</taxon>
        <taxon>Fungi</taxon>
        <taxon>Dikarya</taxon>
        <taxon>Ascomycota</taxon>
        <taxon>Pezizomycotina</taxon>
        <taxon>Sordariomycetes</taxon>
        <taxon>Hypocreomycetidae</taxon>
        <taxon>Glomerellales</taxon>
        <taxon>Glomerellaceae</taxon>
        <taxon>Colletotrichum</taxon>
        <taxon>Colletotrichum orchidearum species complex</taxon>
    </lineage>
</organism>
<dbReference type="SUPFAM" id="SSF52540">
    <property type="entry name" value="P-loop containing nucleoside triphosphate hydrolases"/>
    <property type="match status" value="2"/>
</dbReference>
<keyword evidence="6" id="KW-1185">Reference proteome</keyword>
<proteinExistence type="inferred from homology"/>
<dbReference type="CDD" id="cd00009">
    <property type="entry name" value="AAA"/>
    <property type="match status" value="1"/>
</dbReference>
<dbReference type="InterPro" id="IPR003959">
    <property type="entry name" value="ATPase_AAA_core"/>
</dbReference>
<dbReference type="InterPro" id="IPR050773">
    <property type="entry name" value="CbxX/CfxQ_RuBisCO_ESX"/>
</dbReference>